<name>A0ABN3AWG1_9MICO</name>
<evidence type="ECO:0008006" key="4">
    <source>
        <dbReference type="Google" id="ProtNLM"/>
    </source>
</evidence>
<dbReference type="PANTHER" id="PTHR35176">
    <property type="entry name" value="HEME OXYGENASE HI_0854-RELATED"/>
    <property type="match status" value="1"/>
</dbReference>
<dbReference type="PANTHER" id="PTHR35176:SF11">
    <property type="entry name" value="PYRIDOXAMINE 5'-PHOSPHATE OXIDASE FAMILY PROTEIN"/>
    <property type="match status" value="1"/>
</dbReference>
<organism evidence="2 3">
    <name type="scientific">Agrococcus versicolor</name>
    <dbReference type="NCBI Taxonomy" id="501482"/>
    <lineage>
        <taxon>Bacteria</taxon>
        <taxon>Bacillati</taxon>
        <taxon>Actinomycetota</taxon>
        <taxon>Actinomycetes</taxon>
        <taxon>Micrococcales</taxon>
        <taxon>Microbacteriaceae</taxon>
        <taxon>Agrococcus</taxon>
    </lineage>
</organism>
<keyword evidence="3" id="KW-1185">Reference proteome</keyword>
<evidence type="ECO:0000313" key="3">
    <source>
        <dbReference type="Proteomes" id="UP001501599"/>
    </source>
</evidence>
<evidence type="ECO:0000313" key="2">
    <source>
        <dbReference type="EMBL" id="GAA2175832.1"/>
    </source>
</evidence>
<evidence type="ECO:0000256" key="1">
    <source>
        <dbReference type="ARBA" id="ARBA00023002"/>
    </source>
</evidence>
<dbReference type="SUPFAM" id="SSF50475">
    <property type="entry name" value="FMN-binding split barrel"/>
    <property type="match status" value="1"/>
</dbReference>
<dbReference type="InterPro" id="IPR019965">
    <property type="entry name" value="PPOX_F420-dep_Rv2061_put"/>
</dbReference>
<comment type="caution">
    <text evidence="2">The sequence shown here is derived from an EMBL/GenBank/DDBJ whole genome shotgun (WGS) entry which is preliminary data.</text>
</comment>
<sequence>MTIPDARTVLLTSFKRDGGGVGTPVWIVDLGDGTAGVTTAPGSWKVKRMRRDPHVTVQASDMRGRPTPGTESVDVVASVHEDAATVARVERALARKYGWQYRLVGVVERVAGMVRRHEVERCVVVLAPESRGA</sequence>
<protein>
    <recommendedName>
        <fullName evidence="4">PPOX class F420-dependent oxidoreductase</fullName>
    </recommendedName>
</protein>
<gene>
    <name evidence="2" type="ORF">GCM10009846_27250</name>
</gene>
<dbReference type="NCBIfam" id="TIGR03666">
    <property type="entry name" value="Rv2061_F420"/>
    <property type="match status" value="1"/>
</dbReference>
<keyword evidence="1" id="KW-0560">Oxidoreductase</keyword>
<dbReference type="InterPro" id="IPR052019">
    <property type="entry name" value="F420H2_bilvrd_red/Heme_oxyg"/>
</dbReference>
<proteinExistence type="predicted"/>
<dbReference type="Proteomes" id="UP001501599">
    <property type="component" value="Unassembled WGS sequence"/>
</dbReference>
<reference evidence="2 3" key="1">
    <citation type="journal article" date="2019" name="Int. J. Syst. Evol. Microbiol.">
        <title>The Global Catalogue of Microorganisms (GCM) 10K type strain sequencing project: providing services to taxonomists for standard genome sequencing and annotation.</title>
        <authorList>
            <consortium name="The Broad Institute Genomics Platform"/>
            <consortium name="The Broad Institute Genome Sequencing Center for Infectious Disease"/>
            <person name="Wu L."/>
            <person name="Ma J."/>
        </authorList>
    </citation>
    <scope>NUCLEOTIDE SEQUENCE [LARGE SCALE GENOMIC DNA]</scope>
    <source>
        <strain evidence="2 3">JCM 16026</strain>
    </source>
</reference>
<dbReference type="InterPro" id="IPR012349">
    <property type="entry name" value="Split_barrel_FMN-bd"/>
</dbReference>
<dbReference type="RefSeq" id="WP_344344558.1">
    <property type="nucleotide sequence ID" value="NZ_BAAAQT010000008.1"/>
</dbReference>
<dbReference type="EMBL" id="BAAAQT010000008">
    <property type="protein sequence ID" value="GAA2175832.1"/>
    <property type="molecule type" value="Genomic_DNA"/>
</dbReference>
<accession>A0ABN3AWG1</accession>
<dbReference type="Gene3D" id="2.30.110.10">
    <property type="entry name" value="Electron Transport, Fmn-binding Protein, Chain A"/>
    <property type="match status" value="1"/>
</dbReference>